<proteinExistence type="predicted"/>
<reference evidence="4 5" key="1">
    <citation type="submission" date="2017-04" db="EMBL/GenBank/DDBJ databases">
        <title>Genomic insights into metabolism of Thermodesulfobium acidiphilum.</title>
        <authorList>
            <person name="Toshchakov S.V."/>
            <person name="Frolov E.N."/>
            <person name="Kublanov I.V."/>
            <person name="Samarov N.I."/>
            <person name="Novikov A."/>
            <person name="Lebedinsky A.V."/>
            <person name="Bonch-Osmolovskaya E.A."/>
            <person name="Chernyh N.A."/>
        </authorList>
    </citation>
    <scope>NUCLEOTIDE SEQUENCE [LARGE SCALE GENOMIC DNA]</scope>
    <source>
        <strain evidence="4 5">3127-1</strain>
    </source>
</reference>
<keyword evidence="1" id="KW-1133">Transmembrane helix</keyword>
<sequence length="338" mass="37539">MQSEKRVSFDNISNLLTPIRLILGWQFFSAFLRRTLNDPEKLDPNSPAYIGHAFNHFLPHALFIKPMIEFLITHVHLLYIFLLTFTIIEGLVGIGLILGLLTRLSALGAALLSFGILLGSGWLGSTCVDEWQIGIAGIGSGIVVMCFGGGQFSIDYLLFRKRTSKILKLLTSGPLDLNSAQIRNIALIFSLVAVSITLFTYQALHNGLYGKLYNLSKVPKIEILSANLYNNGSLKLLIYRVDGPDTYGAFVRQIIVSDDSGNIVETFDPNETSVDSSKIKNFYLNKVEPNKYSLVVPLGAKAEVEFLPNHNIELKKGKYKVELIDISGLKWTKDVNVN</sequence>
<name>A0A2R4VYD1_THEAF</name>
<dbReference type="InterPro" id="IPR007301">
    <property type="entry name" value="DoxD"/>
</dbReference>
<dbReference type="Pfam" id="PF04173">
    <property type="entry name" value="DoxD"/>
    <property type="match status" value="1"/>
</dbReference>
<gene>
    <name evidence="4" type="ORF">TDSAC_0080</name>
</gene>
<evidence type="ECO:0000259" key="3">
    <source>
        <dbReference type="Pfam" id="PF07680"/>
    </source>
</evidence>
<dbReference type="Proteomes" id="UP000244792">
    <property type="component" value="Chromosome"/>
</dbReference>
<accession>A0A2R4VYD1</accession>
<feature type="transmembrane region" description="Helical" evidence="1">
    <location>
        <begin position="106"/>
        <end position="125"/>
    </location>
</feature>
<keyword evidence="1" id="KW-0472">Membrane</keyword>
<feature type="domain" description="TQO small subunit DoxD" evidence="2">
    <location>
        <begin position="17"/>
        <end position="167"/>
    </location>
</feature>
<protein>
    <submittedName>
        <fullName evidence="4">Thiosulfate dehydrogenase [quinone] large subunit</fullName>
    </submittedName>
</protein>
<dbReference type="AlphaFoldDB" id="A0A2R4VYD1"/>
<feature type="transmembrane region" description="Helical" evidence="1">
    <location>
        <begin position="131"/>
        <end position="159"/>
    </location>
</feature>
<organism evidence="4 5">
    <name type="scientific">Thermodesulfobium acidiphilum</name>
    <dbReference type="NCBI Taxonomy" id="1794699"/>
    <lineage>
        <taxon>Bacteria</taxon>
        <taxon>Pseudomonadati</taxon>
        <taxon>Thermodesulfobiota</taxon>
        <taxon>Thermodesulfobiia</taxon>
        <taxon>Thermodesulfobiales</taxon>
        <taxon>Thermodesulfobiaceae</taxon>
        <taxon>Thermodesulfobium</taxon>
    </lineage>
</organism>
<dbReference type="InterPro" id="IPR011636">
    <property type="entry name" value="DoxA"/>
</dbReference>
<feature type="transmembrane region" description="Helical" evidence="1">
    <location>
        <begin position="185"/>
        <end position="204"/>
    </location>
</feature>
<evidence type="ECO:0000259" key="2">
    <source>
        <dbReference type="Pfam" id="PF04173"/>
    </source>
</evidence>
<dbReference type="KEGG" id="taci:TDSAC_0080"/>
<keyword evidence="1" id="KW-0812">Transmembrane</keyword>
<dbReference type="EMBL" id="CP020921">
    <property type="protein sequence ID" value="AWB09470.1"/>
    <property type="molecule type" value="Genomic_DNA"/>
</dbReference>
<evidence type="ECO:0000313" key="4">
    <source>
        <dbReference type="EMBL" id="AWB09470.1"/>
    </source>
</evidence>
<feature type="transmembrane region" description="Helical" evidence="1">
    <location>
        <begin position="77"/>
        <end position="99"/>
    </location>
</feature>
<evidence type="ECO:0000313" key="5">
    <source>
        <dbReference type="Proteomes" id="UP000244792"/>
    </source>
</evidence>
<dbReference type="RefSeq" id="WP_199919819.1">
    <property type="nucleotide sequence ID" value="NZ_CP020921.1"/>
</dbReference>
<evidence type="ECO:0000256" key="1">
    <source>
        <dbReference type="SAM" id="Phobius"/>
    </source>
</evidence>
<keyword evidence="5" id="KW-1185">Reference proteome</keyword>
<dbReference type="Pfam" id="PF07680">
    <property type="entry name" value="DoxA"/>
    <property type="match status" value="1"/>
</dbReference>
<feature type="domain" description="Thiosulphate:quinone oxidoreductase small subunit DoxA" evidence="3">
    <location>
        <begin position="205"/>
        <end position="332"/>
    </location>
</feature>